<accession>V5YN96</accession>
<evidence type="ECO:0000256" key="1">
    <source>
        <dbReference type="SAM" id="MobiDB-lite"/>
    </source>
</evidence>
<dbReference type="InterPro" id="IPR035901">
    <property type="entry name" value="GIY-YIG_endonuc_sf"/>
</dbReference>
<dbReference type="SMART" id="SM00465">
    <property type="entry name" value="GIYc"/>
    <property type="match status" value="1"/>
</dbReference>
<feature type="domain" description="GIY-YIG" evidence="2">
    <location>
        <begin position="137"/>
        <end position="229"/>
    </location>
</feature>
<dbReference type="Gene3D" id="3.40.1440.10">
    <property type="entry name" value="GIY-YIG endonuclease"/>
    <property type="match status" value="1"/>
</dbReference>
<proteinExistence type="predicted"/>
<protein>
    <submittedName>
        <fullName evidence="3">GIY-YIG catalytic domain protein</fullName>
    </submittedName>
</protein>
<dbReference type="PROSITE" id="PS50164">
    <property type="entry name" value="GIY_YIG"/>
    <property type="match status" value="1"/>
</dbReference>
<organism evidence="3">
    <name type="scientific">Burkholderia sp. M701</name>
    <dbReference type="NCBI Taxonomy" id="326454"/>
    <lineage>
        <taxon>Bacteria</taxon>
        <taxon>Pseudomonadati</taxon>
        <taxon>Pseudomonadota</taxon>
        <taxon>Betaproteobacteria</taxon>
        <taxon>Burkholderiales</taxon>
        <taxon>Burkholderiaceae</taxon>
        <taxon>Burkholderia</taxon>
    </lineage>
</organism>
<geneLocation type="plasmid" evidence="3">
    <name>pM7012</name>
</geneLocation>
<dbReference type="AlphaFoldDB" id="V5YN96"/>
<dbReference type="SUPFAM" id="SSF82771">
    <property type="entry name" value="GIY-YIG endonuclease"/>
    <property type="match status" value="1"/>
</dbReference>
<reference evidence="3" key="2">
    <citation type="submission" date="2024-06" db="EMBL/GenBank/DDBJ databases">
        <authorList>
            <person name="Sakai Y."/>
            <person name="Fujii T."/>
        </authorList>
    </citation>
    <scope>NUCLEOTIDE SEQUENCE</scope>
    <source>
        <strain evidence="3">M701</strain>
        <plasmid evidence="3">pM7012</plasmid>
    </source>
</reference>
<evidence type="ECO:0000259" key="2">
    <source>
        <dbReference type="PROSITE" id="PS50164"/>
    </source>
</evidence>
<dbReference type="EMBL" id="AB853026">
    <property type="protein sequence ID" value="BAO19045.1"/>
    <property type="molecule type" value="Genomic_DNA"/>
</dbReference>
<name>V5YN96_9BURK</name>
<keyword evidence="3" id="KW-0614">Plasmid</keyword>
<sequence>MDPTWIDYVKVSRQVREDLEWLKKVEETHGYRAPQGELPTTPGVANAGPTSDSGAARTDTAEVDLLLHCLKSSQQAVANLTSLNSDLMLEIGKYKRAHHRALDVSFSQSFAQSIENFADGIPLPDLFAISRPMSVIRTPGVYFLFDDDGHLLYIGQSVDVPYRVRDHLRGLKEARFTRVAAVSVPENELLSVERKYIDLYAPPFNKTGKTAFEAKREKKRQISARRSNAAKEAAAVRKQRLTAAQDA</sequence>
<dbReference type="InterPro" id="IPR000305">
    <property type="entry name" value="GIY-YIG_endonuc"/>
</dbReference>
<feature type="region of interest" description="Disordered" evidence="1">
    <location>
        <begin position="32"/>
        <end position="55"/>
    </location>
</feature>
<reference evidence="3" key="1">
    <citation type="journal article" date="2014" name="Microbiology">
        <title>A 2,4-dichlorophenoxyacetic acid degradation plasmid pM7012 discloses distribution of an unclassified megaplasmid group across bacterial species.</title>
        <authorList>
            <person name="Sakai Y."/>
            <person name="Ogawa N."/>
            <person name="Shimomura Y."/>
            <person name="Fujii T."/>
        </authorList>
    </citation>
    <scope>NUCLEOTIDE SEQUENCE</scope>
    <source>
        <strain evidence="3">M701</strain>
    </source>
</reference>
<dbReference type="Pfam" id="PF01541">
    <property type="entry name" value="GIY-YIG"/>
    <property type="match status" value="1"/>
</dbReference>
<evidence type="ECO:0000313" key="3">
    <source>
        <dbReference type="EMBL" id="BAO19045.1"/>
    </source>
</evidence>